<dbReference type="Gene3D" id="1.20.120.910">
    <property type="entry name" value="DksA, coiled-coil domain"/>
    <property type="match status" value="1"/>
</dbReference>
<dbReference type="PROSITE" id="PS51128">
    <property type="entry name" value="ZF_DKSA_2"/>
    <property type="match status" value="1"/>
</dbReference>
<name>A0A1F6H2K9_9PROT</name>
<evidence type="ECO:0000313" key="7">
    <source>
        <dbReference type="EMBL" id="OGH04631.1"/>
    </source>
</evidence>
<dbReference type="GO" id="GO:0008270">
    <property type="term" value="F:zinc ion binding"/>
    <property type="evidence" value="ECO:0007669"/>
    <property type="project" value="UniProtKB-KW"/>
</dbReference>
<dbReference type="EMBL" id="MFNF01000001">
    <property type="protein sequence ID" value="OGH04631.1"/>
    <property type="molecule type" value="Genomic_DNA"/>
</dbReference>
<evidence type="ECO:0000256" key="1">
    <source>
        <dbReference type="ARBA" id="ARBA00022723"/>
    </source>
</evidence>
<protein>
    <recommendedName>
        <fullName evidence="6">Zinc finger DksA/TraR C4-type domain-containing protein</fullName>
    </recommendedName>
</protein>
<dbReference type="AlphaFoldDB" id="A0A1F6H2K9"/>
<feature type="domain" description="Zinc finger DksA/TraR C4-type" evidence="6">
    <location>
        <begin position="75"/>
        <end position="109"/>
    </location>
</feature>
<organism evidence="7 8">
    <name type="scientific">Candidatus Lambdaproteobacteria bacterium RIFOXYD2_FULL_56_26</name>
    <dbReference type="NCBI Taxonomy" id="1817773"/>
    <lineage>
        <taxon>Bacteria</taxon>
        <taxon>Pseudomonadati</taxon>
        <taxon>Pseudomonadota</taxon>
        <taxon>Candidatus Lambdaproteobacteria</taxon>
    </lineage>
</organism>
<keyword evidence="2" id="KW-0863">Zinc-finger</keyword>
<feature type="region of interest" description="Disordered" evidence="5">
    <location>
        <begin position="112"/>
        <end position="133"/>
    </location>
</feature>
<comment type="caution">
    <text evidence="7">The sequence shown here is derived from an EMBL/GenBank/DDBJ whole genome shotgun (WGS) entry which is preliminary data.</text>
</comment>
<dbReference type="PANTHER" id="PTHR33823">
    <property type="entry name" value="RNA POLYMERASE-BINDING TRANSCRIPTION FACTOR DKSA-RELATED"/>
    <property type="match status" value="1"/>
</dbReference>
<dbReference type="SUPFAM" id="SSF57716">
    <property type="entry name" value="Glucocorticoid receptor-like (DNA-binding domain)"/>
    <property type="match status" value="1"/>
</dbReference>
<dbReference type="InterPro" id="IPR000962">
    <property type="entry name" value="Znf_DskA_TraR"/>
</dbReference>
<keyword evidence="3" id="KW-0862">Zinc</keyword>
<feature type="zinc finger region" description="dksA C4-type" evidence="4">
    <location>
        <begin position="79"/>
        <end position="103"/>
    </location>
</feature>
<dbReference type="Pfam" id="PF01258">
    <property type="entry name" value="zf-dskA_traR"/>
    <property type="match status" value="1"/>
</dbReference>
<proteinExistence type="predicted"/>
<evidence type="ECO:0000256" key="5">
    <source>
        <dbReference type="SAM" id="MobiDB-lite"/>
    </source>
</evidence>
<reference evidence="7 8" key="1">
    <citation type="journal article" date="2016" name="Nat. Commun.">
        <title>Thousands of microbial genomes shed light on interconnected biogeochemical processes in an aquifer system.</title>
        <authorList>
            <person name="Anantharaman K."/>
            <person name="Brown C.T."/>
            <person name="Hug L.A."/>
            <person name="Sharon I."/>
            <person name="Castelle C.J."/>
            <person name="Probst A.J."/>
            <person name="Thomas B.C."/>
            <person name="Singh A."/>
            <person name="Wilkins M.J."/>
            <person name="Karaoz U."/>
            <person name="Brodie E.L."/>
            <person name="Williams K.H."/>
            <person name="Hubbard S.S."/>
            <person name="Banfield J.F."/>
        </authorList>
    </citation>
    <scope>NUCLEOTIDE SEQUENCE [LARGE SCALE GENOMIC DNA]</scope>
</reference>
<dbReference type="InterPro" id="IPR037187">
    <property type="entry name" value="DnaK_N"/>
</dbReference>
<evidence type="ECO:0000256" key="4">
    <source>
        <dbReference type="PROSITE-ProRule" id="PRU00510"/>
    </source>
</evidence>
<evidence type="ECO:0000259" key="6">
    <source>
        <dbReference type="Pfam" id="PF01258"/>
    </source>
</evidence>
<accession>A0A1F6H2K9</accession>
<dbReference type="PROSITE" id="PS01102">
    <property type="entry name" value="ZF_DKSA_1"/>
    <property type="match status" value="1"/>
</dbReference>
<dbReference type="InterPro" id="IPR020458">
    <property type="entry name" value="Znf_DskA_TraR_CS"/>
</dbReference>
<sequence>MKEIKKMLTDMQKKIIDEIELERSQSASAITHDIGDSIDLASEERDRELYQLLCERDRRKLEQIRQALERIEEDTYGVCEECGADISKKRLMVMPFAELCVDCKNEQERVQGKDSLNLDSGLPGFMDSEEEEL</sequence>
<evidence type="ECO:0000313" key="8">
    <source>
        <dbReference type="Proteomes" id="UP000177583"/>
    </source>
</evidence>
<evidence type="ECO:0000256" key="2">
    <source>
        <dbReference type="ARBA" id="ARBA00022771"/>
    </source>
</evidence>
<dbReference type="SUPFAM" id="SSF109635">
    <property type="entry name" value="DnaK suppressor protein DksA, alpha-hairpin domain"/>
    <property type="match status" value="1"/>
</dbReference>
<dbReference type="Proteomes" id="UP000177583">
    <property type="component" value="Unassembled WGS sequence"/>
</dbReference>
<keyword evidence="1" id="KW-0479">Metal-binding</keyword>
<evidence type="ECO:0000256" key="3">
    <source>
        <dbReference type="ARBA" id="ARBA00022833"/>
    </source>
</evidence>
<dbReference type="PANTHER" id="PTHR33823:SF4">
    <property type="entry name" value="GENERAL STRESS PROTEIN 16O"/>
    <property type="match status" value="1"/>
</dbReference>
<gene>
    <name evidence="7" type="ORF">A2557_06465</name>
</gene>